<organism evidence="2 3">
    <name type="scientific">Neurospora tetraspora</name>
    <dbReference type="NCBI Taxonomy" id="94610"/>
    <lineage>
        <taxon>Eukaryota</taxon>
        <taxon>Fungi</taxon>
        <taxon>Dikarya</taxon>
        <taxon>Ascomycota</taxon>
        <taxon>Pezizomycotina</taxon>
        <taxon>Sordariomycetes</taxon>
        <taxon>Sordariomycetidae</taxon>
        <taxon>Sordariales</taxon>
        <taxon>Sordariaceae</taxon>
        <taxon>Neurospora</taxon>
    </lineage>
</organism>
<evidence type="ECO:0000313" key="3">
    <source>
        <dbReference type="Proteomes" id="UP001278500"/>
    </source>
</evidence>
<reference evidence="2" key="1">
    <citation type="journal article" date="2023" name="Mol. Phylogenet. Evol.">
        <title>Genome-scale phylogeny and comparative genomics of the fungal order Sordariales.</title>
        <authorList>
            <person name="Hensen N."/>
            <person name="Bonometti L."/>
            <person name="Westerberg I."/>
            <person name="Brannstrom I.O."/>
            <person name="Guillou S."/>
            <person name="Cros-Aarteil S."/>
            <person name="Calhoun S."/>
            <person name="Haridas S."/>
            <person name="Kuo A."/>
            <person name="Mondo S."/>
            <person name="Pangilinan J."/>
            <person name="Riley R."/>
            <person name="LaButti K."/>
            <person name="Andreopoulos B."/>
            <person name="Lipzen A."/>
            <person name="Chen C."/>
            <person name="Yan M."/>
            <person name="Daum C."/>
            <person name="Ng V."/>
            <person name="Clum A."/>
            <person name="Steindorff A."/>
            <person name="Ohm R.A."/>
            <person name="Martin F."/>
            <person name="Silar P."/>
            <person name="Natvig D.O."/>
            <person name="Lalanne C."/>
            <person name="Gautier V."/>
            <person name="Ament-Velasquez S.L."/>
            <person name="Kruys A."/>
            <person name="Hutchinson M.I."/>
            <person name="Powell A.J."/>
            <person name="Barry K."/>
            <person name="Miller A.N."/>
            <person name="Grigoriev I.V."/>
            <person name="Debuchy R."/>
            <person name="Gladieux P."/>
            <person name="Hiltunen Thoren M."/>
            <person name="Johannesson H."/>
        </authorList>
    </citation>
    <scope>NUCLEOTIDE SEQUENCE</scope>
    <source>
        <strain evidence="2">CBS 560.94</strain>
    </source>
</reference>
<evidence type="ECO:0000313" key="2">
    <source>
        <dbReference type="EMBL" id="KAK3340903.1"/>
    </source>
</evidence>
<feature type="compositionally biased region" description="Basic and acidic residues" evidence="1">
    <location>
        <begin position="32"/>
        <end position="43"/>
    </location>
</feature>
<dbReference type="GeneID" id="87859958"/>
<dbReference type="RefSeq" id="XP_062679845.1">
    <property type="nucleotide sequence ID" value="XM_062822804.1"/>
</dbReference>
<comment type="caution">
    <text evidence="2">The sequence shown here is derived from an EMBL/GenBank/DDBJ whole genome shotgun (WGS) entry which is preliminary data.</text>
</comment>
<name>A0AAE0JBF4_9PEZI</name>
<dbReference type="Proteomes" id="UP001278500">
    <property type="component" value="Unassembled WGS sequence"/>
</dbReference>
<dbReference type="EMBL" id="JAUEPP010000006">
    <property type="protein sequence ID" value="KAK3340903.1"/>
    <property type="molecule type" value="Genomic_DNA"/>
</dbReference>
<protein>
    <submittedName>
        <fullName evidence="2">Uncharacterized protein</fullName>
    </submittedName>
</protein>
<evidence type="ECO:0000256" key="1">
    <source>
        <dbReference type="SAM" id="MobiDB-lite"/>
    </source>
</evidence>
<gene>
    <name evidence="2" type="ORF">B0H65DRAFT_275668</name>
</gene>
<reference evidence="2" key="2">
    <citation type="submission" date="2023-06" db="EMBL/GenBank/DDBJ databases">
        <authorList>
            <consortium name="Lawrence Berkeley National Laboratory"/>
            <person name="Haridas S."/>
            <person name="Hensen N."/>
            <person name="Bonometti L."/>
            <person name="Westerberg I."/>
            <person name="Brannstrom I.O."/>
            <person name="Guillou S."/>
            <person name="Cros-Aarteil S."/>
            <person name="Calhoun S."/>
            <person name="Kuo A."/>
            <person name="Mondo S."/>
            <person name="Pangilinan J."/>
            <person name="Riley R."/>
            <person name="Labutti K."/>
            <person name="Andreopoulos B."/>
            <person name="Lipzen A."/>
            <person name="Chen C."/>
            <person name="Yanf M."/>
            <person name="Daum C."/>
            <person name="Ng V."/>
            <person name="Clum A."/>
            <person name="Steindorff A."/>
            <person name="Ohm R."/>
            <person name="Martin F."/>
            <person name="Silar P."/>
            <person name="Natvig D."/>
            <person name="Lalanne C."/>
            <person name="Gautier V."/>
            <person name="Ament-Velasquez S.L."/>
            <person name="Kruys A."/>
            <person name="Hutchinson M.I."/>
            <person name="Powell A.J."/>
            <person name="Barry K."/>
            <person name="Miller A.N."/>
            <person name="Grigoriev I.V."/>
            <person name="Debuchy R."/>
            <person name="Gladieux P."/>
            <person name="Thoren M.H."/>
            <person name="Johannesson H."/>
        </authorList>
    </citation>
    <scope>NUCLEOTIDE SEQUENCE</scope>
    <source>
        <strain evidence="2">CBS 560.94</strain>
    </source>
</reference>
<dbReference type="AlphaFoldDB" id="A0AAE0JBF4"/>
<sequence length="72" mass="8233">MVEWLRSAIFALLDLPIHRARGSYKSPGPRPKRGESAPRKGERSSQSGDMCTYHQLCVCNSGVTRQERNRRF</sequence>
<accession>A0AAE0JBF4</accession>
<proteinExistence type="predicted"/>
<feature type="region of interest" description="Disordered" evidence="1">
    <location>
        <begin position="20"/>
        <end position="48"/>
    </location>
</feature>
<keyword evidence="3" id="KW-1185">Reference proteome</keyword>